<sequence>MRFKVVRTEENRIWRPLEGLKNEYKVEIEKQKARMTREKNKIEMAKKVVDRYRLDPDYKFLHDRVSDLLASCLKLDLELLNSGKLKDISLAVKWCPSLDSSFDKRTLLCKTIAMKIHLYPIGTLPSGAHYTYRVRDWLRKQVLVPLCAALELPEVYIGRKDWGSLPYNRVASVAMKMYKDKFLKHDEERFREYLEKVKPRKAKIAAGALLPHQIIEALNDADKWLSRNGREWYSDGGVRGTRCSHVRAECRALESKLITFSENPKLQLFEGEDLRSKVEFVRDMEWGMNTGFQKVFDLILKVAVNGNFKEDEMIKKVFVFSDMEFDQASANPWKTDYQTIVRKFEKGYRNLSRRLCFGI</sequence>
<dbReference type="EMBL" id="JAJAGQ010000022">
    <property type="protein sequence ID" value="KAJ8529129.1"/>
    <property type="molecule type" value="Genomic_DNA"/>
</dbReference>
<dbReference type="Pfam" id="PF25043">
    <property type="entry name" value="DUF7788"/>
    <property type="match status" value="1"/>
</dbReference>
<dbReference type="InterPro" id="IPR056690">
    <property type="entry name" value="DUF7788"/>
</dbReference>
<feature type="coiled-coil region" evidence="1">
    <location>
        <begin position="21"/>
        <end position="48"/>
    </location>
</feature>
<feature type="domain" description="DUF2828" evidence="2">
    <location>
        <begin position="23"/>
        <end position="220"/>
    </location>
</feature>
<evidence type="ECO:0000313" key="5">
    <source>
        <dbReference type="Proteomes" id="UP001152561"/>
    </source>
</evidence>
<organism evidence="4 5">
    <name type="scientific">Anisodus acutangulus</name>
    <dbReference type="NCBI Taxonomy" id="402998"/>
    <lineage>
        <taxon>Eukaryota</taxon>
        <taxon>Viridiplantae</taxon>
        <taxon>Streptophyta</taxon>
        <taxon>Embryophyta</taxon>
        <taxon>Tracheophyta</taxon>
        <taxon>Spermatophyta</taxon>
        <taxon>Magnoliopsida</taxon>
        <taxon>eudicotyledons</taxon>
        <taxon>Gunneridae</taxon>
        <taxon>Pentapetalae</taxon>
        <taxon>asterids</taxon>
        <taxon>lamiids</taxon>
        <taxon>Solanales</taxon>
        <taxon>Solanaceae</taxon>
        <taxon>Solanoideae</taxon>
        <taxon>Hyoscyameae</taxon>
        <taxon>Anisodus</taxon>
    </lineage>
</organism>
<dbReference type="PANTHER" id="PTHR31373:SF17">
    <property type="entry name" value="OS06G0652100 PROTEIN"/>
    <property type="match status" value="1"/>
</dbReference>
<dbReference type="AlphaFoldDB" id="A0A9Q1L5G6"/>
<keyword evidence="1" id="KW-0175">Coiled coil</keyword>
<dbReference type="PANTHER" id="PTHR31373">
    <property type="entry name" value="OS06G0652100 PROTEIN"/>
    <property type="match status" value="1"/>
</dbReference>
<dbReference type="Proteomes" id="UP001152561">
    <property type="component" value="Unassembled WGS sequence"/>
</dbReference>
<protein>
    <submittedName>
        <fullName evidence="4">Uncharacterized protein</fullName>
    </submittedName>
</protein>
<gene>
    <name evidence="4" type="ORF">K7X08_035964</name>
</gene>
<evidence type="ECO:0000256" key="1">
    <source>
        <dbReference type="SAM" id="Coils"/>
    </source>
</evidence>
<proteinExistence type="predicted"/>
<evidence type="ECO:0000259" key="2">
    <source>
        <dbReference type="Pfam" id="PF11443"/>
    </source>
</evidence>
<evidence type="ECO:0000313" key="4">
    <source>
        <dbReference type="EMBL" id="KAJ8529129.1"/>
    </source>
</evidence>
<keyword evidence="5" id="KW-1185">Reference proteome</keyword>
<dbReference type="PIRSF" id="PIRSF015417">
    <property type="entry name" value="T31B5_30_vWA"/>
    <property type="match status" value="1"/>
</dbReference>
<feature type="domain" description="DUF7788" evidence="3">
    <location>
        <begin position="254"/>
        <end position="348"/>
    </location>
</feature>
<comment type="caution">
    <text evidence="4">The sequence shown here is derived from an EMBL/GenBank/DDBJ whole genome shotgun (WGS) entry which is preliminary data.</text>
</comment>
<dbReference type="InterPro" id="IPR058580">
    <property type="entry name" value="DUF2828"/>
</dbReference>
<reference evidence="5" key="1">
    <citation type="journal article" date="2023" name="Proc. Natl. Acad. Sci. U.S.A.">
        <title>Genomic and structural basis for evolution of tropane alkaloid biosynthesis.</title>
        <authorList>
            <person name="Wanga Y.-J."/>
            <person name="Taina T."/>
            <person name="Yua J.-Y."/>
            <person name="Lia J."/>
            <person name="Xua B."/>
            <person name="Chenc J."/>
            <person name="D'Auriad J.C."/>
            <person name="Huanga J.-P."/>
            <person name="Huanga S.-X."/>
        </authorList>
    </citation>
    <scope>NUCLEOTIDE SEQUENCE [LARGE SCALE GENOMIC DNA]</scope>
    <source>
        <strain evidence="5">cv. KIB-2019</strain>
    </source>
</reference>
<dbReference type="OrthoDB" id="1149618at2759"/>
<dbReference type="Pfam" id="PF11443">
    <property type="entry name" value="DUF2828"/>
    <property type="match status" value="1"/>
</dbReference>
<accession>A0A9Q1L5G6</accession>
<name>A0A9Q1L5G6_9SOLA</name>
<dbReference type="InterPro" id="IPR011205">
    <property type="entry name" value="UCP015417_vWA"/>
</dbReference>
<evidence type="ECO:0000259" key="3">
    <source>
        <dbReference type="Pfam" id="PF25043"/>
    </source>
</evidence>